<dbReference type="EMBL" id="JABWGO010000001">
    <property type="protein sequence ID" value="NUW38980.1"/>
    <property type="molecule type" value="Genomic_DNA"/>
</dbReference>
<evidence type="ECO:0000259" key="2">
    <source>
        <dbReference type="SMART" id="SM00458"/>
    </source>
</evidence>
<evidence type="ECO:0000313" key="4">
    <source>
        <dbReference type="Proteomes" id="UP000546126"/>
    </source>
</evidence>
<accession>A0A7Y6IJR1</accession>
<evidence type="ECO:0000313" key="3">
    <source>
        <dbReference type="EMBL" id="NUW38980.1"/>
    </source>
</evidence>
<dbReference type="InterPro" id="IPR000772">
    <property type="entry name" value="Ricin_B_lectin"/>
</dbReference>
<evidence type="ECO:0000256" key="1">
    <source>
        <dbReference type="SAM" id="SignalP"/>
    </source>
</evidence>
<protein>
    <submittedName>
        <fullName evidence="3">RICIN domain-containing protein</fullName>
    </submittedName>
</protein>
<comment type="caution">
    <text evidence="3">The sequence shown here is derived from an EMBL/GenBank/DDBJ whole genome shotgun (WGS) entry which is preliminary data.</text>
</comment>
<reference evidence="3 4" key="1">
    <citation type="submission" date="2020-06" db="EMBL/GenBank/DDBJ databases">
        <authorList>
            <person name="Chanama M."/>
        </authorList>
    </citation>
    <scope>NUCLEOTIDE SEQUENCE [LARGE SCALE GENOMIC DNA]</scope>
    <source>
        <strain evidence="3 4">TBRC6557</strain>
    </source>
</reference>
<dbReference type="SMART" id="SM00458">
    <property type="entry name" value="RICIN"/>
    <property type="match status" value="1"/>
</dbReference>
<keyword evidence="4" id="KW-1185">Reference proteome</keyword>
<dbReference type="Pfam" id="PF14200">
    <property type="entry name" value="RicinB_lectin_2"/>
    <property type="match status" value="2"/>
</dbReference>
<keyword evidence="1" id="KW-0732">Signal</keyword>
<proteinExistence type="predicted"/>
<organism evidence="3 4">
    <name type="scientific">Nonomuraea rhodomycinica</name>
    <dbReference type="NCBI Taxonomy" id="1712872"/>
    <lineage>
        <taxon>Bacteria</taxon>
        <taxon>Bacillati</taxon>
        <taxon>Actinomycetota</taxon>
        <taxon>Actinomycetes</taxon>
        <taxon>Streptosporangiales</taxon>
        <taxon>Streptosporangiaceae</taxon>
        <taxon>Nonomuraea</taxon>
    </lineage>
</organism>
<dbReference type="CDD" id="cd00161">
    <property type="entry name" value="beta-trefoil_Ricin-like"/>
    <property type="match status" value="1"/>
</dbReference>
<feature type="signal peptide" evidence="1">
    <location>
        <begin position="1"/>
        <end position="26"/>
    </location>
</feature>
<dbReference type="RefSeq" id="WP_175598588.1">
    <property type="nucleotide sequence ID" value="NZ_JABWGO010000001.1"/>
</dbReference>
<dbReference type="AlphaFoldDB" id="A0A7Y6IJR1"/>
<dbReference type="SUPFAM" id="SSF50370">
    <property type="entry name" value="Ricin B-like lectins"/>
    <property type="match status" value="1"/>
</dbReference>
<dbReference type="Gene3D" id="2.80.10.50">
    <property type="match status" value="3"/>
</dbReference>
<dbReference type="Proteomes" id="UP000546126">
    <property type="component" value="Unassembled WGS sequence"/>
</dbReference>
<name>A0A7Y6IJR1_9ACTN</name>
<gene>
    <name evidence="3" type="ORF">HT134_02395</name>
</gene>
<dbReference type="InterPro" id="IPR035992">
    <property type="entry name" value="Ricin_B-like_lectins"/>
</dbReference>
<dbReference type="PROSITE" id="PS50231">
    <property type="entry name" value="RICIN_B_LECTIN"/>
    <property type="match status" value="1"/>
</dbReference>
<feature type="chain" id="PRO_5030587457" evidence="1">
    <location>
        <begin position="27"/>
        <end position="197"/>
    </location>
</feature>
<sequence length="197" mass="20093">MNGARLALAAAALLTGMLAAPGPAEAAASSPGPVRWYQIIAQHSGKCLDVAYASQAHAANVVQGTCGGPGAGYNQQWRVVFRNGVDGPARIIARHSGKCLDVAYASLAHAANVVQGTCGGPGAGDNQFWTQVPVPGRAWQGTGGPVRLVALHSGKCLDVAYASLAHAANVVQGTCGGPGSGGNQIWRFKEVAVTWKR</sequence>
<feature type="domain" description="Ricin B lectin" evidence="2">
    <location>
        <begin position="35"/>
        <end position="189"/>
    </location>
</feature>